<dbReference type="PROSITE" id="PS00136">
    <property type="entry name" value="SUBTILASE_ASP"/>
    <property type="match status" value="1"/>
</dbReference>
<dbReference type="RefSeq" id="WP_205118626.1">
    <property type="nucleotide sequence ID" value="NZ_JAFBCM010000001.1"/>
</dbReference>
<dbReference type="Gene3D" id="3.40.50.200">
    <property type="entry name" value="Peptidase S8/S53 domain"/>
    <property type="match status" value="1"/>
</dbReference>
<reference evidence="14" key="1">
    <citation type="journal article" date="2019" name="Int. J. Syst. Evol. Microbiol.">
        <title>The Global Catalogue of Microorganisms (GCM) 10K type strain sequencing project: providing services to taxonomists for standard genome sequencing and annotation.</title>
        <authorList>
            <consortium name="The Broad Institute Genomics Platform"/>
            <consortium name="The Broad Institute Genome Sequencing Center for Infectious Disease"/>
            <person name="Wu L."/>
            <person name="Ma J."/>
        </authorList>
    </citation>
    <scope>NUCLEOTIDE SEQUENCE [LARGE SCALE GENOMIC DNA]</scope>
    <source>
        <strain evidence="14">CGMCC 4.7241</strain>
    </source>
</reference>
<dbReference type="InterPro" id="IPR003137">
    <property type="entry name" value="PA_domain"/>
</dbReference>
<evidence type="ECO:0000313" key="13">
    <source>
        <dbReference type="EMBL" id="MFC3763756.1"/>
    </source>
</evidence>
<dbReference type="InterPro" id="IPR015500">
    <property type="entry name" value="Peptidase_S8_subtilisin-rel"/>
</dbReference>
<protein>
    <submittedName>
        <fullName evidence="13">S8 family serine peptidase</fullName>
    </submittedName>
</protein>
<dbReference type="Gene3D" id="3.50.30.30">
    <property type="match status" value="1"/>
</dbReference>
<dbReference type="InterPro" id="IPR023828">
    <property type="entry name" value="Peptidase_S8_Ser-AS"/>
</dbReference>
<accession>A0ABV7YET6</accession>
<dbReference type="Pfam" id="PF00082">
    <property type="entry name" value="Peptidase_S8"/>
    <property type="match status" value="1"/>
</dbReference>
<evidence type="ECO:0000256" key="8">
    <source>
        <dbReference type="PROSITE-ProRule" id="PRU01240"/>
    </source>
</evidence>
<evidence type="ECO:0000256" key="5">
    <source>
        <dbReference type="ARBA" id="ARBA00022729"/>
    </source>
</evidence>
<feature type="active site" description="Charge relay system" evidence="8">
    <location>
        <position position="227"/>
    </location>
</feature>
<feature type="domain" description="PA" evidence="12">
    <location>
        <begin position="797"/>
        <end position="881"/>
    </location>
</feature>
<organism evidence="13 14">
    <name type="scientific">Tenggerimyces flavus</name>
    <dbReference type="NCBI Taxonomy" id="1708749"/>
    <lineage>
        <taxon>Bacteria</taxon>
        <taxon>Bacillati</taxon>
        <taxon>Actinomycetota</taxon>
        <taxon>Actinomycetes</taxon>
        <taxon>Propionibacteriales</taxon>
        <taxon>Nocardioidaceae</taxon>
        <taxon>Tenggerimyces</taxon>
    </lineage>
</organism>
<dbReference type="InterPro" id="IPR046450">
    <property type="entry name" value="PA_dom_sf"/>
</dbReference>
<dbReference type="PRINTS" id="PR00723">
    <property type="entry name" value="SUBTILISIN"/>
</dbReference>
<keyword evidence="5 10" id="KW-0732">Signal</keyword>
<evidence type="ECO:0000256" key="10">
    <source>
        <dbReference type="SAM" id="SignalP"/>
    </source>
</evidence>
<feature type="signal peptide" evidence="10">
    <location>
        <begin position="1"/>
        <end position="29"/>
    </location>
</feature>
<dbReference type="EMBL" id="JBHRZH010000020">
    <property type="protein sequence ID" value="MFC3763756.1"/>
    <property type="molecule type" value="Genomic_DNA"/>
</dbReference>
<dbReference type="PROSITE" id="PS00138">
    <property type="entry name" value="SUBTILASE_SER"/>
    <property type="match status" value="1"/>
</dbReference>
<dbReference type="InterPro" id="IPR023827">
    <property type="entry name" value="Peptidase_S8_Asp-AS"/>
</dbReference>
<dbReference type="InterPro" id="IPR050131">
    <property type="entry name" value="Peptidase_S8_subtilisin-like"/>
</dbReference>
<dbReference type="InterPro" id="IPR022398">
    <property type="entry name" value="Peptidase_S8_His-AS"/>
</dbReference>
<evidence type="ECO:0000256" key="1">
    <source>
        <dbReference type="ARBA" id="ARBA00011073"/>
    </source>
</evidence>
<keyword evidence="4 8" id="KW-0645">Protease</keyword>
<proteinExistence type="inferred from homology"/>
<feature type="active site" description="Charge relay system" evidence="8">
    <location>
        <position position="259"/>
    </location>
</feature>
<keyword evidence="7 8" id="KW-0720">Serine protease</keyword>
<dbReference type="PROSITE" id="PS51892">
    <property type="entry name" value="SUBTILASE"/>
    <property type="match status" value="1"/>
</dbReference>
<evidence type="ECO:0000259" key="11">
    <source>
        <dbReference type="Pfam" id="PF00082"/>
    </source>
</evidence>
<dbReference type="SUPFAM" id="SSF52743">
    <property type="entry name" value="Subtilisin-like"/>
    <property type="match status" value="1"/>
</dbReference>
<dbReference type="PANTHER" id="PTHR43806">
    <property type="entry name" value="PEPTIDASE S8"/>
    <property type="match status" value="1"/>
</dbReference>
<name>A0ABV7YET6_9ACTN</name>
<comment type="caution">
    <text evidence="13">The sequence shown here is derived from an EMBL/GenBank/DDBJ whole genome shotgun (WGS) entry which is preliminary data.</text>
</comment>
<dbReference type="PROSITE" id="PS00137">
    <property type="entry name" value="SUBTILASE_HIS"/>
    <property type="match status" value="1"/>
</dbReference>
<feature type="active site" description="Charge relay system" evidence="8">
    <location>
        <position position="436"/>
    </location>
</feature>
<dbReference type="Pfam" id="PF02225">
    <property type="entry name" value="PA"/>
    <property type="match status" value="1"/>
</dbReference>
<dbReference type="InterPro" id="IPR036852">
    <property type="entry name" value="Peptidase_S8/S53_dom_sf"/>
</dbReference>
<evidence type="ECO:0000256" key="6">
    <source>
        <dbReference type="ARBA" id="ARBA00022801"/>
    </source>
</evidence>
<dbReference type="Gene3D" id="2.60.40.10">
    <property type="entry name" value="Immunoglobulins"/>
    <property type="match status" value="1"/>
</dbReference>
<feature type="domain" description="Peptidase S8/S53" evidence="11">
    <location>
        <begin position="218"/>
        <end position="475"/>
    </location>
</feature>
<dbReference type="SUPFAM" id="SSF52025">
    <property type="entry name" value="PA domain"/>
    <property type="match status" value="1"/>
</dbReference>
<keyword evidence="14" id="KW-1185">Reference proteome</keyword>
<evidence type="ECO:0000313" key="14">
    <source>
        <dbReference type="Proteomes" id="UP001595699"/>
    </source>
</evidence>
<keyword evidence="2" id="KW-0134">Cell wall</keyword>
<evidence type="ECO:0000256" key="4">
    <source>
        <dbReference type="ARBA" id="ARBA00022670"/>
    </source>
</evidence>
<dbReference type="PANTHER" id="PTHR43806:SF65">
    <property type="entry name" value="SERINE PROTEASE APRX"/>
    <property type="match status" value="1"/>
</dbReference>
<evidence type="ECO:0000256" key="2">
    <source>
        <dbReference type="ARBA" id="ARBA00022512"/>
    </source>
</evidence>
<dbReference type="InterPro" id="IPR000209">
    <property type="entry name" value="Peptidase_S8/S53_dom"/>
</dbReference>
<evidence type="ECO:0000259" key="12">
    <source>
        <dbReference type="Pfam" id="PF02225"/>
    </source>
</evidence>
<dbReference type="Proteomes" id="UP001595699">
    <property type="component" value="Unassembled WGS sequence"/>
</dbReference>
<evidence type="ECO:0000256" key="3">
    <source>
        <dbReference type="ARBA" id="ARBA00022525"/>
    </source>
</evidence>
<comment type="similarity">
    <text evidence="1 8 9">Belongs to the peptidase S8 family.</text>
</comment>
<keyword evidence="3" id="KW-0964">Secreted</keyword>
<evidence type="ECO:0000256" key="9">
    <source>
        <dbReference type="RuleBase" id="RU003355"/>
    </source>
</evidence>
<evidence type="ECO:0000256" key="7">
    <source>
        <dbReference type="ARBA" id="ARBA00022825"/>
    </source>
</evidence>
<keyword evidence="6 8" id="KW-0378">Hydrolase</keyword>
<dbReference type="InterPro" id="IPR013783">
    <property type="entry name" value="Ig-like_fold"/>
</dbReference>
<gene>
    <name evidence="13" type="ORF">ACFOUW_23155</name>
</gene>
<feature type="chain" id="PRO_5046674050" evidence="10">
    <location>
        <begin position="30"/>
        <end position="1236"/>
    </location>
</feature>
<sequence length="1236" mass="131206">MSSQRRLRTFGVATLGVVALLASMGLANASPSTRQVSETQKTQPANAVSRATVTLISGDVVTVQRFADGRQVATAAARAGRTDIAFSTQYDEDSVYVIPSDAIPLLAQGKLDRGLFDVAQLVKDGYDDAHASSTPVIVQYKKASPKATLRGTSKRFTLESMNATAVRANKQDTQALWTSIASTPDLQKVWLDGRVQVTDDVSNEQIGAPAAWQAGFDGTGVKVAVLDTGIDQTHPDFAGKVAAEHNFTTDPSATDLFGHGTHVASTVAGSGAASAGKYKGVAHGATLLNGKVLDRNGSGTDSQIIEGMEWAAAQGAKVANLSLGTHSPSDGTDPLVQAVDRISKETGTLFVIAADNIGPGDSTITSPGWANEALTVGAVNSEDALANFSSRGPRLGDYGIKPDITAPGVQIIAARAEGTQLGPIVDEKYVKLDGTSMAAPHTAAAAAILAQEFPNWTNTQLKDALISTAKTIQGNSVYQQGGGRLDVARAFSQKVYSSPGTLNLGFLPWPHTTSEPIVKPVTFSNVKAEPVTLDLTLALSGKNGPAPAGMFSVSPATVTIPAGGSAGVTVTADPSKGDPDLYGGYLVGTADGVEVHTSVGLYKEPEMYNVTVPATARDGRQADGISQVELWGPNLPGGFQTKYYRGGVTPVFRVPPGTYSLMGYLFTMDEPNLYATESTMVGKPELTVTADATVPLSAVGANEITTKTAKPSEPLILQLAYYRKVGEPSFSSSFTLSPPIDRAFAVPTSPVQQGEFEFYDRWTLQAPTLQAKVTAPQSIALDPFFLTNSPKVDGKHTLPLVYAGSGRPEDFVGKPVRGRIALVQRTTGMTFNSQVVNAANAGAAAAIIYNNRPGLLLGFGGNPGTVPIPSFTIDQAPGQMLVSLLQQGNVKVQYSGTSISPYLYEVIHPNPDAISANQSHEVTNKNSIRLNSDYYAHLQSQVGADVLHAFRPWTAFAFGFARELPRPLKRTEWVSTGDTSWFHIAWANYPFDGEYDGLVTSYEPGPARAERTFAQVSRPGFPKGLTGWEEDGAPPTRVGDELAIAMFPYADATHTGLGTAGDVASTKLYRGSKLLAEGAYPVGTFDADVAEEATYRLVTSLQRKQAWSKYSTDIDTTWTFKSARPAENARVPLPLLQVDYDLRLDLWNKARDRSDYTFRLQAGRNVKTAKVWVSFNDGATWKRVDARQNGGSLVVTVTHPAVSRTSGAVSLRVQAADAAGNAIDQTVIRAYGLKAK</sequence>